<keyword evidence="3" id="KW-1185">Reference proteome</keyword>
<dbReference type="Pfam" id="PF18961">
    <property type="entry name" value="DUF5703_N"/>
    <property type="match status" value="1"/>
</dbReference>
<name>A0ABV5RCJ2_9ACTN</name>
<sequence>MAATALPLGTLSAVGAQPAAGATGASVAEPTATVVDRLLPAYNEVWTSKSTDVTGSMPIGNGVQAANVWVEGDQLRLLLAAGDAWEENVRLAKLGQLDITFCPNPFDSSGFRQELKLHEGEVVITAGSDPVITTRVWVGADEQTIRVESDAPSPFTMAVRFTNLRPKDNPSPSRSNFTFYDLVNSEDGYVGVHPKVYADRVLDRPGTITWAHHNSESAYDEIMRLQRLNPGIHDDPLTGRTFGAQVRGEGFASISASGLRSDRDTSHRLDITLHSSIDLSARWQERWEEEIGGLAGESARTPVDRLRADHQRWWDRFWNRSYIFATGDADADKVTKGWLHTRYLQATAGRTPAMPIRFNGSLFTPGRPDDADFRKWNSYHAFNQRFAYWNMLASGDFDLMQSYFDQYADSLPLAKARVQAFWGEPTVEEPSRVELPATQGAMWPEVMGLWGHAVGGEYGWNRAGHAANWFSGSWTRWLYAGNVEIVTMMLDYFSYTHDMRFAREKLLPVAREVVRFYDTHWHHKDGKIDMYPMYSGEGDRNLHNPAADTAGLHRILGELQTLPTSLTTRRDRAYWAEVTHRLPNLPVGENAQDNDTSWGPRDRLKTASDVFLGTDTNNQNLYPIFPMRLFGAGRPHLDLAVASYQERRGKYPADGTQDWRHDAIHAAYLGLTAEAKFQTLAAFRTGAWRYTGFGPGSVDGEPGMEPHAIAKMALQSMLLHPGADDDAILYNAWPSEWNVQFKLHTTRGRTVQGRLVDGKSDHTVTREGVGNLAVDESEASTSTTADLR</sequence>
<organism evidence="2 3">
    <name type="scientific">Streptomyces yanii</name>
    <dbReference type="NCBI Taxonomy" id="78510"/>
    <lineage>
        <taxon>Bacteria</taxon>
        <taxon>Bacillati</taxon>
        <taxon>Actinomycetota</taxon>
        <taxon>Actinomycetes</taxon>
        <taxon>Kitasatosporales</taxon>
        <taxon>Streptomycetaceae</taxon>
        <taxon>Streptomyces</taxon>
    </lineage>
</organism>
<dbReference type="RefSeq" id="WP_345513305.1">
    <property type="nucleotide sequence ID" value="NZ_BAAAXD010000021.1"/>
</dbReference>
<reference evidence="2 3" key="1">
    <citation type="submission" date="2024-09" db="EMBL/GenBank/DDBJ databases">
        <authorList>
            <person name="Sun Q."/>
            <person name="Mori K."/>
        </authorList>
    </citation>
    <scope>NUCLEOTIDE SEQUENCE [LARGE SCALE GENOMIC DNA]</scope>
    <source>
        <strain evidence="2 3">JCM 3331</strain>
    </source>
</reference>
<evidence type="ECO:0000313" key="3">
    <source>
        <dbReference type="Proteomes" id="UP001589710"/>
    </source>
</evidence>
<feature type="domain" description="DUF5703" evidence="1">
    <location>
        <begin position="45"/>
        <end position="323"/>
    </location>
</feature>
<dbReference type="InterPro" id="IPR012341">
    <property type="entry name" value="6hp_glycosidase-like_sf"/>
</dbReference>
<dbReference type="InterPro" id="IPR043757">
    <property type="entry name" value="DUF5703_N"/>
</dbReference>
<comment type="caution">
    <text evidence="2">The sequence shown here is derived from an EMBL/GenBank/DDBJ whole genome shotgun (WGS) entry which is preliminary data.</text>
</comment>
<evidence type="ECO:0000259" key="1">
    <source>
        <dbReference type="Pfam" id="PF18961"/>
    </source>
</evidence>
<accession>A0ABV5RCJ2</accession>
<dbReference type="EMBL" id="JBHMCG010000108">
    <property type="protein sequence ID" value="MFB9575553.1"/>
    <property type="molecule type" value="Genomic_DNA"/>
</dbReference>
<protein>
    <submittedName>
        <fullName evidence="2">DUF5703 domain-containing protein</fullName>
    </submittedName>
</protein>
<dbReference type="Gene3D" id="1.50.10.10">
    <property type="match status" value="1"/>
</dbReference>
<evidence type="ECO:0000313" key="2">
    <source>
        <dbReference type="EMBL" id="MFB9575553.1"/>
    </source>
</evidence>
<proteinExistence type="predicted"/>
<gene>
    <name evidence="2" type="ORF">ACFFTL_25545</name>
</gene>
<dbReference type="InterPro" id="IPR008928">
    <property type="entry name" value="6-hairpin_glycosidase_sf"/>
</dbReference>
<dbReference type="SUPFAM" id="SSF48208">
    <property type="entry name" value="Six-hairpin glycosidases"/>
    <property type="match status" value="1"/>
</dbReference>
<dbReference type="Proteomes" id="UP001589710">
    <property type="component" value="Unassembled WGS sequence"/>
</dbReference>